<evidence type="ECO:0000313" key="2">
    <source>
        <dbReference type="EMBL" id="ONK74127.1"/>
    </source>
</evidence>
<dbReference type="Gramene" id="ONK74127">
    <property type="protein sequence ID" value="ONK74127"/>
    <property type="gene ID" value="A4U43_C03F3050"/>
</dbReference>
<sequence>MKVCLDALKEIEQRGGGLMLECENGDEDGEESMQGMGRDSSDDSWVNQSASSSCFHSESIQALPSSSAPAPDSAPKEELLMYLFFF</sequence>
<name>A0A5P1F9N3_ASPOF</name>
<feature type="compositionally biased region" description="Polar residues" evidence="1">
    <location>
        <begin position="43"/>
        <end position="60"/>
    </location>
</feature>
<protein>
    <submittedName>
        <fullName evidence="2">Uncharacterized protein</fullName>
    </submittedName>
</protein>
<reference evidence="3" key="1">
    <citation type="journal article" date="2017" name="Nat. Commun.">
        <title>The asparagus genome sheds light on the origin and evolution of a young Y chromosome.</title>
        <authorList>
            <person name="Harkess A."/>
            <person name="Zhou J."/>
            <person name="Xu C."/>
            <person name="Bowers J.E."/>
            <person name="Van der Hulst R."/>
            <person name="Ayyampalayam S."/>
            <person name="Mercati F."/>
            <person name="Riccardi P."/>
            <person name="McKain M.R."/>
            <person name="Kakrana A."/>
            <person name="Tang H."/>
            <person name="Ray J."/>
            <person name="Groenendijk J."/>
            <person name="Arikit S."/>
            <person name="Mathioni S.M."/>
            <person name="Nakano M."/>
            <person name="Shan H."/>
            <person name="Telgmann-Rauber A."/>
            <person name="Kanno A."/>
            <person name="Yue Z."/>
            <person name="Chen H."/>
            <person name="Li W."/>
            <person name="Chen Y."/>
            <person name="Xu X."/>
            <person name="Zhang Y."/>
            <person name="Luo S."/>
            <person name="Chen H."/>
            <person name="Gao J."/>
            <person name="Mao Z."/>
            <person name="Pires J.C."/>
            <person name="Luo M."/>
            <person name="Kudrna D."/>
            <person name="Wing R.A."/>
            <person name="Meyers B.C."/>
            <person name="Yi K."/>
            <person name="Kong H."/>
            <person name="Lavrijsen P."/>
            <person name="Sunseri F."/>
            <person name="Falavigna A."/>
            <person name="Ye Y."/>
            <person name="Leebens-Mack J.H."/>
            <person name="Chen G."/>
        </authorList>
    </citation>
    <scope>NUCLEOTIDE SEQUENCE [LARGE SCALE GENOMIC DNA]</scope>
    <source>
        <strain evidence="3">cv. DH0086</strain>
    </source>
</reference>
<organism evidence="2 3">
    <name type="scientific">Asparagus officinalis</name>
    <name type="common">Garden asparagus</name>
    <dbReference type="NCBI Taxonomy" id="4686"/>
    <lineage>
        <taxon>Eukaryota</taxon>
        <taxon>Viridiplantae</taxon>
        <taxon>Streptophyta</taxon>
        <taxon>Embryophyta</taxon>
        <taxon>Tracheophyta</taxon>
        <taxon>Spermatophyta</taxon>
        <taxon>Magnoliopsida</taxon>
        <taxon>Liliopsida</taxon>
        <taxon>Asparagales</taxon>
        <taxon>Asparagaceae</taxon>
        <taxon>Asparagoideae</taxon>
        <taxon>Asparagus</taxon>
    </lineage>
</organism>
<evidence type="ECO:0000256" key="1">
    <source>
        <dbReference type="SAM" id="MobiDB-lite"/>
    </source>
</evidence>
<dbReference type="Proteomes" id="UP000243459">
    <property type="component" value="Chromosome 3"/>
</dbReference>
<keyword evidence="3" id="KW-1185">Reference proteome</keyword>
<gene>
    <name evidence="2" type="ORF">A4U43_C03F3050</name>
</gene>
<evidence type="ECO:0000313" key="3">
    <source>
        <dbReference type="Proteomes" id="UP000243459"/>
    </source>
</evidence>
<dbReference type="EMBL" id="CM007383">
    <property type="protein sequence ID" value="ONK74127.1"/>
    <property type="molecule type" value="Genomic_DNA"/>
</dbReference>
<feature type="compositionally biased region" description="Low complexity" evidence="1">
    <location>
        <begin position="62"/>
        <end position="73"/>
    </location>
</feature>
<proteinExistence type="predicted"/>
<feature type="region of interest" description="Disordered" evidence="1">
    <location>
        <begin position="18"/>
        <end position="74"/>
    </location>
</feature>
<dbReference type="AlphaFoldDB" id="A0A5P1F9N3"/>
<accession>A0A5P1F9N3</accession>